<dbReference type="InterPro" id="IPR000276">
    <property type="entry name" value="GPCR_Rhodpsn"/>
</dbReference>
<evidence type="ECO:0000256" key="3">
    <source>
        <dbReference type="ARBA" id="ARBA00022989"/>
    </source>
</evidence>
<reference evidence="11 12" key="1">
    <citation type="journal article" date="2008" name="Nature">
        <title>The Trichoplax genome and the nature of placozoans.</title>
        <authorList>
            <person name="Srivastava M."/>
            <person name="Begovic E."/>
            <person name="Chapman J."/>
            <person name="Putnam N.H."/>
            <person name="Hellsten U."/>
            <person name="Kawashima T."/>
            <person name="Kuo A."/>
            <person name="Mitros T."/>
            <person name="Salamov A."/>
            <person name="Carpenter M.L."/>
            <person name="Signorovitch A.Y."/>
            <person name="Moreno M.A."/>
            <person name="Kamm K."/>
            <person name="Grimwood J."/>
            <person name="Schmutz J."/>
            <person name="Shapiro H."/>
            <person name="Grigoriev I.V."/>
            <person name="Buss L.W."/>
            <person name="Schierwater B."/>
            <person name="Dellaporta S.L."/>
            <person name="Rokhsar D.S."/>
        </authorList>
    </citation>
    <scope>NUCLEOTIDE SEQUENCE [LARGE SCALE GENOMIC DNA]</scope>
    <source>
        <strain evidence="11 12">Grell-BS-1999</strain>
    </source>
</reference>
<keyword evidence="12" id="KW-1185">Reference proteome</keyword>
<dbReference type="Gene3D" id="1.20.1070.10">
    <property type="entry name" value="Rhodopsin 7-helix transmembrane proteins"/>
    <property type="match status" value="1"/>
</dbReference>
<evidence type="ECO:0000259" key="10">
    <source>
        <dbReference type="PROSITE" id="PS50262"/>
    </source>
</evidence>
<evidence type="ECO:0000256" key="7">
    <source>
        <dbReference type="ARBA" id="ARBA00023224"/>
    </source>
</evidence>
<dbReference type="Pfam" id="PF00001">
    <property type="entry name" value="7tm_1"/>
    <property type="match status" value="1"/>
</dbReference>
<dbReference type="Proteomes" id="UP000009022">
    <property type="component" value="Unassembled WGS sequence"/>
</dbReference>
<keyword evidence="7 8" id="KW-0807">Transducer</keyword>
<evidence type="ECO:0000256" key="5">
    <source>
        <dbReference type="ARBA" id="ARBA00023136"/>
    </source>
</evidence>
<protein>
    <recommendedName>
        <fullName evidence="10">G-protein coupled receptors family 1 profile domain-containing protein</fullName>
    </recommendedName>
</protein>
<dbReference type="GeneID" id="6754142"/>
<dbReference type="PRINTS" id="PR00237">
    <property type="entry name" value="GPCRRHODOPSN"/>
</dbReference>
<dbReference type="EMBL" id="DS985245">
    <property type="protein sequence ID" value="EDV24596.1"/>
    <property type="molecule type" value="Genomic_DNA"/>
</dbReference>
<feature type="transmembrane region" description="Helical" evidence="9">
    <location>
        <begin position="234"/>
        <end position="252"/>
    </location>
</feature>
<dbReference type="FunCoup" id="B3RYH1">
    <property type="interactions" value="527"/>
</dbReference>
<feature type="transmembrane region" description="Helical" evidence="9">
    <location>
        <begin position="55"/>
        <end position="77"/>
    </location>
</feature>
<comment type="similarity">
    <text evidence="8">Belongs to the G-protein coupled receptor 1 family.</text>
</comment>
<dbReference type="eggNOG" id="ENOG502T1KE">
    <property type="taxonomic scope" value="Eukaryota"/>
</dbReference>
<dbReference type="GO" id="GO:0016020">
    <property type="term" value="C:membrane"/>
    <property type="evidence" value="ECO:0007669"/>
    <property type="project" value="UniProtKB-SubCell"/>
</dbReference>
<dbReference type="GO" id="GO:0004930">
    <property type="term" value="F:G protein-coupled receptor activity"/>
    <property type="evidence" value="ECO:0007669"/>
    <property type="project" value="UniProtKB-KW"/>
</dbReference>
<keyword evidence="6 8" id="KW-0675">Receptor</keyword>
<evidence type="ECO:0000313" key="12">
    <source>
        <dbReference type="Proteomes" id="UP000009022"/>
    </source>
</evidence>
<dbReference type="InterPro" id="IPR017452">
    <property type="entry name" value="GPCR_Rhodpsn_7TM"/>
</dbReference>
<dbReference type="PhylomeDB" id="B3RYH1"/>
<evidence type="ECO:0000256" key="1">
    <source>
        <dbReference type="ARBA" id="ARBA00004141"/>
    </source>
</evidence>
<comment type="subcellular location">
    <subcellularLocation>
        <location evidence="1">Membrane</location>
        <topology evidence="1">Multi-pass membrane protein</topology>
    </subcellularLocation>
</comment>
<dbReference type="CTD" id="6754142"/>
<dbReference type="PROSITE" id="PS00237">
    <property type="entry name" value="G_PROTEIN_RECEP_F1_1"/>
    <property type="match status" value="1"/>
</dbReference>
<dbReference type="OrthoDB" id="5950040at2759"/>
<proteinExistence type="inferred from homology"/>
<feature type="domain" description="G-protein coupled receptors family 1 profile" evidence="10">
    <location>
        <begin position="34"/>
        <end position="295"/>
    </location>
</feature>
<feature type="transmembrane region" description="Helical" evidence="9">
    <location>
        <begin position="177"/>
        <end position="202"/>
    </location>
</feature>
<evidence type="ECO:0000256" key="6">
    <source>
        <dbReference type="ARBA" id="ARBA00023170"/>
    </source>
</evidence>
<dbReference type="FunFam" id="1.20.1070.10:FF:000278">
    <property type="entry name" value="Trace amine-associated receptor 1"/>
    <property type="match status" value="1"/>
</dbReference>
<gene>
    <name evidence="11" type="ORF">TRIADDRAFT_56556</name>
</gene>
<evidence type="ECO:0000256" key="4">
    <source>
        <dbReference type="ARBA" id="ARBA00023040"/>
    </source>
</evidence>
<evidence type="ECO:0000256" key="2">
    <source>
        <dbReference type="ARBA" id="ARBA00022692"/>
    </source>
</evidence>
<organism evidence="11 12">
    <name type="scientific">Trichoplax adhaerens</name>
    <name type="common">Trichoplax reptans</name>
    <dbReference type="NCBI Taxonomy" id="10228"/>
    <lineage>
        <taxon>Eukaryota</taxon>
        <taxon>Metazoa</taxon>
        <taxon>Placozoa</taxon>
        <taxon>Uniplacotomia</taxon>
        <taxon>Trichoplacea</taxon>
        <taxon>Trichoplacidae</taxon>
        <taxon>Trichoplax</taxon>
    </lineage>
</organism>
<keyword evidence="3 9" id="KW-1133">Transmembrane helix</keyword>
<name>B3RYH1_TRIAD</name>
<dbReference type="HOGENOM" id="CLU_054463_0_0_1"/>
<accession>B3RYH1</accession>
<dbReference type="PANTHER" id="PTHR24235:SF29">
    <property type="entry name" value="GH23382P"/>
    <property type="match status" value="1"/>
</dbReference>
<evidence type="ECO:0000256" key="8">
    <source>
        <dbReference type="RuleBase" id="RU000688"/>
    </source>
</evidence>
<dbReference type="AlphaFoldDB" id="B3RYH1"/>
<dbReference type="CDD" id="cd00637">
    <property type="entry name" value="7tm_classA_rhodopsin-like"/>
    <property type="match status" value="1"/>
</dbReference>
<evidence type="ECO:0000313" key="11">
    <source>
        <dbReference type="EMBL" id="EDV24596.1"/>
    </source>
</evidence>
<keyword evidence="2 8" id="KW-0812">Transmembrane</keyword>
<sequence length="418" mass="48070">MNDSIINKTFDLGIALYYYTSLALIPVFAFAFIINIFLLYVLLQGSAFQCIPYKLIRISVISDALSSLTAAIGYSLITQNFPYQSGKLLCQFIMYLVFTFNGISMNNLFLIAIDRYYAIVKPFSGYHQRHRRRAFFIGQIISWSLSIAFNIILAPYIGVTHADTTLCDIPDIKDHLFIPITIILFCILQYVIPCTTITVIYWRIVHHQKHYVRPGENSFSQRDHEAKKKKFNKILMTITLCYILTTWPYYAGVFGMAITRQSVITIRNKDPIIFIFLFCSLGTSICITVINPFIYLQFDANIRAKFVEILLRRKKERKALSVSSKTKPIELSQATRKKHKIALTKQREIKLPRRKVTIAKLDRNKLMVPPRSSHIGRSLEPNNFKLIPHSSTIKQAAIQKPNEVLTIPGLIPDVEIIY</sequence>
<feature type="transmembrane region" description="Helical" evidence="9">
    <location>
        <begin position="272"/>
        <end position="296"/>
    </location>
</feature>
<dbReference type="PANTHER" id="PTHR24235">
    <property type="entry name" value="NEUROPEPTIDE Y RECEPTOR"/>
    <property type="match status" value="1"/>
</dbReference>
<dbReference type="SUPFAM" id="SSF81321">
    <property type="entry name" value="Family A G protein-coupled receptor-like"/>
    <property type="match status" value="1"/>
</dbReference>
<dbReference type="PROSITE" id="PS50262">
    <property type="entry name" value="G_PROTEIN_RECEP_F1_2"/>
    <property type="match status" value="1"/>
</dbReference>
<keyword evidence="4 8" id="KW-0297">G-protein coupled receptor</keyword>
<dbReference type="KEGG" id="tad:TRIADDRAFT_56556"/>
<feature type="transmembrane region" description="Helical" evidence="9">
    <location>
        <begin position="134"/>
        <end position="157"/>
    </location>
</feature>
<feature type="transmembrane region" description="Helical" evidence="9">
    <location>
        <begin position="92"/>
        <end position="113"/>
    </location>
</feature>
<dbReference type="RefSeq" id="XP_002112486.1">
    <property type="nucleotide sequence ID" value="XM_002112450.1"/>
</dbReference>
<keyword evidence="5 9" id="KW-0472">Membrane</keyword>
<feature type="transmembrane region" description="Helical" evidence="9">
    <location>
        <begin position="16"/>
        <end position="43"/>
    </location>
</feature>
<dbReference type="InParanoid" id="B3RYH1"/>
<evidence type="ECO:0000256" key="9">
    <source>
        <dbReference type="SAM" id="Phobius"/>
    </source>
</evidence>